<evidence type="ECO:0000256" key="1">
    <source>
        <dbReference type="ARBA" id="ARBA00006464"/>
    </source>
</evidence>
<name>A0ABV4U6V3_9BACT</name>
<dbReference type="PANTHER" id="PTHR30576:SF20">
    <property type="entry name" value="QUINOVOSAMINEPHOSPHOTRANSFERAE-RELATED"/>
    <property type="match status" value="1"/>
</dbReference>
<dbReference type="InterPro" id="IPR003362">
    <property type="entry name" value="Bact_transf"/>
</dbReference>
<accession>A0ABV4U6V3</accession>
<keyword evidence="2" id="KW-1133">Transmembrane helix</keyword>
<keyword evidence="4" id="KW-0808">Transferase</keyword>
<keyword evidence="2" id="KW-0472">Membrane</keyword>
<keyword evidence="5" id="KW-1185">Reference proteome</keyword>
<gene>
    <name evidence="4" type="ORF">ACERK3_11420</name>
</gene>
<sequence length="233" mass="26712">MKRLFDVFASGFALLLVGPMFLLVMLILRLTGEGKVWYRQPRVGYKGREFQVLKFVTMLEKSESMGTQDITLRNDPRVLPVGRVLRKAKINELPQIINILKGDMSVVGWRPLMPKSFAMYPEHVQAQIINVPPGLTGIGSIIFRDEEAIVEASDLEPREVYEQIIAPYKGELELWYQKHQSFWLDMKIIFATAWMVLRPTSTAYLRWFSNLPPRPEALEPKATRGRHEPAASA</sequence>
<evidence type="ECO:0000259" key="3">
    <source>
        <dbReference type="Pfam" id="PF02397"/>
    </source>
</evidence>
<proteinExistence type="inferred from homology"/>
<evidence type="ECO:0000313" key="5">
    <source>
        <dbReference type="Proteomes" id="UP001575105"/>
    </source>
</evidence>
<evidence type="ECO:0000313" key="4">
    <source>
        <dbReference type="EMBL" id="MFA9478900.1"/>
    </source>
</evidence>
<protein>
    <submittedName>
        <fullName evidence="4">Sugar transferase</fullName>
    </submittedName>
</protein>
<dbReference type="EMBL" id="JBGUBD010000006">
    <property type="protein sequence ID" value="MFA9478900.1"/>
    <property type="molecule type" value="Genomic_DNA"/>
</dbReference>
<feature type="domain" description="Bacterial sugar transferase" evidence="3">
    <location>
        <begin position="2"/>
        <end position="197"/>
    </location>
</feature>
<dbReference type="Proteomes" id="UP001575105">
    <property type="component" value="Unassembled WGS sequence"/>
</dbReference>
<dbReference type="RefSeq" id="WP_425345819.1">
    <property type="nucleotide sequence ID" value="NZ_JBGUBD010000006.1"/>
</dbReference>
<comment type="similarity">
    <text evidence="1">Belongs to the bacterial sugar transferase family.</text>
</comment>
<organism evidence="4 5">
    <name type="scientific">Natronomicrosphaera hydrolytica</name>
    <dbReference type="NCBI Taxonomy" id="3242702"/>
    <lineage>
        <taxon>Bacteria</taxon>
        <taxon>Pseudomonadati</taxon>
        <taxon>Planctomycetota</taxon>
        <taxon>Phycisphaerae</taxon>
        <taxon>Phycisphaerales</taxon>
        <taxon>Phycisphaeraceae</taxon>
        <taxon>Natronomicrosphaera</taxon>
    </lineage>
</organism>
<dbReference type="PANTHER" id="PTHR30576">
    <property type="entry name" value="COLANIC BIOSYNTHESIS UDP-GLUCOSE LIPID CARRIER TRANSFERASE"/>
    <property type="match status" value="1"/>
</dbReference>
<dbReference type="Pfam" id="PF02397">
    <property type="entry name" value="Bac_transf"/>
    <property type="match status" value="1"/>
</dbReference>
<reference evidence="4 5" key="1">
    <citation type="submission" date="2024-08" db="EMBL/GenBank/DDBJ databases">
        <title>Whole-genome sequencing of halo(alkali)philic microorganisms from hypersaline lakes.</title>
        <authorList>
            <person name="Sorokin D.Y."/>
            <person name="Merkel A.Y."/>
            <person name="Messina E."/>
            <person name="Yakimov M."/>
        </authorList>
    </citation>
    <scope>NUCLEOTIDE SEQUENCE [LARGE SCALE GENOMIC DNA]</scope>
    <source>
        <strain evidence="4 5">AB-hyl4</strain>
    </source>
</reference>
<keyword evidence="2" id="KW-0812">Transmembrane</keyword>
<feature type="transmembrane region" description="Helical" evidence="2">
    <location>
        <begin position="12"/>
        <end position="32"/>
    </location>
</feature>
<evidence type="ECO:0000256" key="2">
    <source>
        <dbReference type="SAM" id="Phobius"/>
    </source>
</evidence>
<dbReference type="GO" id="GO:0016740">
    <property type="term" value="F:transferase activity"/>
    <property type="evidence" value="ECO:0007669"/>
    <property type="project" value="UniProtKB-KW"/>
</dbReference>
<comment type="caution">
    <text evidence="4">The sequence shown here is derived from an EMBL/GenBank/DDBJ whole genome shotgun (WGS) entry which is preliminary data.</text>
</comment>